<name>A0A2N5T3N6_9BASI</name>
<dbReference type="PANTHER" id="PTHR33266:SF1">
    <property type="entry name" value="F-BOX DOMAIN-CONTAINING PROTEIN"/>
    <property type="match status" value="1"/>
</dbReference>
<keyword evidence="2" id="KW-1185">Reference proteome</keyword>
<protein>
    <submittedName>
        <fullName evidence="1">Uncharacterized protein</fullName>
    </submittedName>
</protein>
<accession>A0A2N5T3N6</accession>
<dbReference type="AlphaFoldDB" id="A0A2N5T3N6"/>
<evidence type="ECO:0000313" key="1">
    <source>
        <dbReference type="EMBL" id="PLW20074.1"/>
    </source>
</evidence>
<gene>
    <name evidence="1" type="ORF">PCANC_12069</name>
</gene>
<comment type="caution">
    <text evidence="1">The sequence shown here is derived from an EMBL/GenBank/DDBJ whole genome shotgun (WGS) entry which is preliminary data.</text>
</comment>
<dbReference type="OrthoDB" id="107110at2759"/>
<dbReference type="Proteomes" id="UP000235388">
    <property type="component" value="Unassembled WGS sequence"/>
</dbReference>
<organism evidence="1 2">
    <name type="scientific">Puccinia coronata f. sp. avenae</name>
    <dbReference type="NCBI Taxonomy" id="200324"/>
    <lineage>
        <taxon>Eukaryota</taxon>
        <taxon>Fungi</taxon>
        <taxon>Dikarya</taxon>
        <taxon>Basidiomycota</taxon>
        <taxon>Pucciniomycotina</taxon>
        <taxon>Pucciniomycetes</taxon>
        <taxon>Pucciniales</taxon>
        <taxon>Pucciniaceae</taxon>
        <taxon>Puccinia</taxon>
    </lineage>
</organism>
<sequence>MSPSETRGLAHDAGKRNAKGKGLLDQVQKYHDNLEQVLDTTVNKKLASSPQEFIYWSTNVVKLNGHLYKALYTLIIGPTMVGKTRLLMELARHVCVVYKSLRPPKLAPGYIDLPPRSSSLADLMLPLNPKLDMEEYYSCFLAATLQVVTENGDAYASDVKKQAEGADSSRDSIALVNKAASEANQKLNFIQNKELKIPTSNGIFAVFTNTASKLAHLFPPPDRLRDPSLRLPPFGSQRFPPIYNIATLDLCNGQARAEIVEGLISPLCLHYPPQFVYASAANATLASNEDILIASELYTPNGQDFMELLYRGLAVEYRVLTPTTLGERITSFSGWKRSLAVSRLKFNRSTLRRLLDSMPEDTLIKLHPKDVQTMPNSETVTWAKRMSPMFQHRKNRLLLV</sequence>
<reference evidence="1 2" key="1">
    <citation type="submission" date="2017-11" db="EMBL/GenBank/DDBJ databases">
        <title>De novo assembly and phasing of dikaryotic genomes from two isolates of Puccinia coronata f. sp. avenae, the causal agent of oat crown rust.</title>
        <authorList>
            <person name="Miller M.E."/>
            <person name="Zhang Y."/>
            <person name="Omidvar V."/>
            <person name="Sperschneider J."/>
            <person name="Schwessinger B."/>
            <person name="Raley C."/>
            <person name="Palmer J.M."/>
            <person name="Garnica D."/>
            <person name="Upadhyaya N."/>
            <person name="Rathjen J."/>
            <person name="Taylor J.M."/>
            <person name="Park R.F."/>
            <person name="Dodds P.N."/>
            <person name="Hirsch C.D."/>
            <person name="Kianian S.F."/>
            <person name="Figueroa M."/>
        </authorList>
    </citation>
    <scope>NUCLEOTIDE SEQUENCE [LARGE SCALE GENOMIC DNA]</scope>
    <source>
        <strain evidence="1">12NC29</strain>
    </source>
</reference>
<dbReference type="STRING" id="200324.A0A2N5T3N6"/>
<proteinExistence type="predicted"/>
<dbReference type="EMBL" id="PGCJ01000803">
    <property type="protein sequence ID" value="PLW20074.1"/>
    <property type="molecule type" value="Genomic_DNA"/>
</dbReference>
<dbReference type="PANTHER" id="PTHR33266">
    <property type="entry name" value="CHROMOSOME 15, WHOLE GENOME SHOTGUN SEQUENCE"/>
    <property type="match status" value="1"/>
</dbReference>
<evidence type="ECO:0000313" key="2">
    <source>
        <dbReference type="Proteomes" id="UP000235388"/>
    </source>
</evidence>